<sequence>MRVLISKNGALQSMPYVMKHTTTGTLLSCVQRNGYELAYYGIKLWDDQPSEEHLAKAIIEAGIDPEEQAGNLSEWTVMQLSEHEAKMANVKLSNDPRKMVTYREGIIALKI</sequence>
<gene>
    <name evidence="1" type="ORF">P0Y55_07410</name>
</gene>
<keyword evidence="2" id="KW-1185">Reference proteome</keyword>
<accession>A0AA95F2W6</accession>
<dbReference type="AlphaFoldDB" id="A0AA95F2W6"/>
<reference evidence="1" key="1">
    <citation type="submission" date="2023-03" db="EMBL/GenBank/DDBJ databases">
        <title>Andean soil-derived lignocellulolytic bacterial consortium as a source of novel taxa and putative plastic-active enzymes.</title>
        <authorList>
            <person name="Diaz-Garcia L."/>
            <person name="Chuvochina M."/>
            <person name="Feuerriegel G."/>
            <person name="Bunk B."/>
            <person name="Sproer C."/>
            <person name="Streit W.R."/>
            <person name="Rodriguez L.M."/>
            <person name="Overmann J."/>
            <person name="Jimenez D.J."/>
        </authorList>
    </citation>
    <scope>NUCLEOTIDE SEQUENCE</scope>
    <source>
        <strain evidence="1">MAG 2441</strain>
    </source>
</reference>
<dbReference type="Proteomes" id="UP001178662">
    <property type="component" value="Chromosome"/>
</dbReference>
<name>A0AA95F2W6_9BACL</name>
<organism evidence="1 2">
    <name type="scientific">Candidatus Cohnella colombiensis</name>
    <dbReference type="NCBI Taxonomy" id="3121368"/>
    <lineage>
        <taxon>Bacteria</taxon>
        <taxon>Bacillati</taxon>
        <taxon>Bacillota</taxon>
        <taxon>Bacilli</taxon>
        <taxon>Bacillales</taxon>
        <taxon>Paenibacillaceae</taxon>
        <taxon>Cohnella</taxon>
    </lineage>
</organism>
<evidence type="ECO:0000313" key="2">
    <source>
        <dbReference type="Proteomes" id="UP001178662"/>
    </source>
</evidence>
<dbReference type="EMBL" id="CP119317">
    <property type="protein sequence ID" value="WEK55863.1"/>
    <property type="molecule type" value="Genomic_DNA"/>
</dbReference>
<evidence type="ECO:0000313" key="1">
    <source>
        <dbReference type="EMBL" id="WEK55863.1"/>
    </source>
</evidence>
<proteinExistence type="predicted"/>
<protein>
    <submittedName>
        <fullName evidence="1">Uncharacterized protein</fullName>
    </submittedName>
</protein>